<dbReference type="Proteomes" id="UP000272537">
    <property type="component" value="Unassembled WGS sequence"/>
</dbReference>
<organism evidence="1 2">
    <name type="scientific">Listeria monocytogenes</name>
    <dbReference type="NCBI Taxonomy" id="1639"/>
    <lineage>
        <taxon>Bacteria</taxon>
        <taxon>Bacillati</taxon>
        <taxon>Bacillota</taxon>
        <taxon>Bacilli</taxon>
        <taxon>Bacillales</taxon>
        <taxon>Listeriaceae</taxon>
        <taxon>Listeria</taxon>
    </lineage>
</organism>
<dbReference type="RefSeq" id="WP_003725093.1">
    <property type="nucleotide sequence ID" value="NZ_CP015508.1"/>
</dbReference>
<gene>
    <name evidence="1" type="ORF">DYZ80_01853</name>
</gene>
<dbReference type="AlphaFoldDB" id="A0AB37NKU7"/>
<reference evidence="1 2" key="1">
    <citation type="journal article" date="2018" name="BMC Genomics">
        <title>Genes significantly associated with lineage II food isolates of Listeria monocytogenes.</title>
        <authorList>
            <person name="Pirone-Davies C."/>
            <person name="Chen Y."/>
            <person name="Pightling A."/>
            <person name="Ryan G."/>
            <person name="Wang Y."/>
            <person name="Yao K."/>
            <person name="Hoffmann M."/>
            <person name="Allard M.W."/>
        </authorList>
    </citation>
    <scope>NUCLEOTIDE SEQUENCE [LARGE SCALE GENOMIC DNA]</scope>
    <source>
        <strain evidence="1 2">PNUSAL000550</strain>
    </source>
</reference>
<protein>
    <recommendedName>
        <fullName evidence="3">DUF2292 domain-containing protein</fullName>
    </recommendedName>
</protein>
<name>A0AB37NKU7_LISMN</name>
<proteinExistence type="predicted"/>
<evidence type="ECO:0000313" key="2">
    <source>
        <dbReference type="Proteomes" id="UP000272537"/>
    </source>
</evidence>
<sequence>MNDNIKKAGNEIIKELEISFNPYTRVVITVDGVRIVEDLAFEPLRVSSDTTDTKQ</sequence>
<dbReference type="EMBL" id="QXLS01000004">
    <property type="protein sequence ID" value="RKA07484.1"/>
    <property type="molecule type" value="Genomic_DNA"/>
</dbReference>
<comment type="caution">
    <text evidence="1">The sequence shown here is derived from an EMBL/GenBank/DDBJ whole genome shotgun (WGS) entry which is preliminary data.</text>
</comment>
<evidence type="ECO:0008006" key="3">
    <source>
        <dbReference type="Google" id="ProtNLM"/>
    </source>
</evidence>
<accession>A0AB37NKU7</accession>
<evidence type="ECO:0000313" key="1">
    <source>
        <dbReference type="EMBL" id="RKA07484.1"/>
    </source>
</evidence>